<proteinExistence type="predicted"/>
<dbReference type="EMBL" id="LUGH01000553">
    <property type="protein sequence ID" value="OBZ84119.1"/>
    <property type="molecule type" value="Genomic_DNA"/>
</dbReference>
<comment type="caution">
    <text evidence="2">The sequence shown here is derived from an EMBL/GenBank/DDBJ whole genome shotgun (WGS) entry which is preliminary data.</text>
</comment>
<evidence type="ECO:0000313" key="3">
    <source>
        <dbReference type="Proteomes" id="UP000093000"/>
    </source>
</evidence>
<reference evidence="2 3" key="1">
    <citation type="submission" date="2016-03" db="EMBL/GenBank/DDBJ databases">
        <title>Choanephora cucurbitarum.</title>
        <authorList>
            <person name="Min B."/>
            <person name="Park H."/>
            <person name="Park J.-H."/>
            <person name="Shin H.-D."/>
            <person name="Choi I.-G."/>
        </authorList>
    </citation>
    <scope>NUCLEOTIDE SEQUENCE [LARGE SCALE GENOMIC DNA]</scope>
    <source>
        <strain evidence="2 3">KUS-F28377</strain>
    </source>
</reference>
<dbReference type="AlphaFoldDB" id="A0A1C7N686"/>
<keyword evidence="3" id="KW-1185">Reference proteome</keyword>
<gene>
    <name evidence="2" type="ORF">A0J61_07834</name>
</gene>
<dbReference type="InParanoid" id="A0A1C7N686"/>
<feature type="compositionally biased region" description="Basic residues" evidence="1">
    <location>
        <begin position="177"/>
        <end position="188"/>
    </location>
</feature>
<dbReference type="Proteomes" id="UP000093000">
    <property type="component" value="Unassembled WGS sequence"/>
</dbReference>
<feature type="compositionally biased region" description="Polar residues" evidence="1">
    <location>
        <begin position="41"/>
        <end position="52"/>
    </location>
</feature>
<accession>A0A1C7N686</accession>
<feature type="compositionally biased region" description="Low complexity" evidence="1">
    <location>
        <begin position="192"/>
        <end position="205"/>
    </location>
</feature>
<organism evidence="2 3">
    <name type="scientific">Choanephora cucurbitarum</name>
    <dbReference type="NCBI Taxonomy" id="101091"/>
    <lineage>
        <taxon>Eukaryota</taxon>
        <taxon>Fungi</taxon>
        <taxon>Fungi incertae sedis</taxon>
        <taxon>Mucoromycota</taxon>
        <taxon>Mucoromycotina</taxon>
        <taxon>Mucoromycetes</taxon>
        <taxon>Mucorales</taxon>
        <taxon>Mucorineae</taxon>
        <taxon>Choanephoraceae</taxon>
        <taxon>Choanephoroideae</taxon>
        <taxon>Choanephora</taxon>
    </lineage>
</organism>
<feature type="region of interest" description="Disordered" evidence="1">
    <location>
        <begin position="1"/>
        <end position="52"/>
    </location>
</feature>
<feature type="region of interest" description="Disordered" evidence="1">
    <location>
        <begin position="78"/>
        <end position="239"/>
    </location>
</feature>
<dbReference type="OrthoDB" id="2270345at2759"/>
<protein>
    <submittedName>
        <fullName evidence="2">Uncharacterized protein</fullName>
    </submittedName>
</protein>
<feature type="compositionally biased region" description="Low complexity" evidence="1">
    <location>
        <begin position="31"/>
        <end position="40"/>
    </location>
</feature>
<evidence type="ECO:0000256" key="1">
    <source>
        <dbReference type="SAM" id="MobiDB-lite"/>
    </source>
</evidence>
<name>A0A1C7N686_9FUNG</name>
<sequence length="268" mass="29875">MLEHMEQKKGLKLKKSLFRQPFDITPPRSPMSPKSPSSRKGQLQISSPILQHSSNLYSVISPTINGFPYMNYEELYQPTSPPPPVPHQPNSVSPSPYHQRRRPTRNLSVPPSYLSTPQSPPPFDCDEITEDSRITVASEPCEYKTPPTKHNRRHSCSSTIVKLQPSKSSDSGSNKSIRSKLKERRNRSKSNAASTASAAAAAAAANVTPPLPPLKPSRSTPSRKVKTYNVAKDTAKDEERQRRMLELEDLISTRTERTLKLTLTPKGL</sequence>
<feature type="compositionally biased region" description="Polar residues" evidence="1">
    <location>
        <begin position="105"/>
        <end position="117"/>
    </location>
</feature>
<evidence type="ECO:0000313" key="2">
    <source>
        <dbReference type="EMBL" id="OBZ84119.1"/>
    </source>
</evidence>
<feature type="compositionally biased region" description="Low complexity" evidence="1">
    <location>
        <begin position="166"/>
        <end position="176"/>
    </location>
</feature>